<keyword evidence="2" id="KW-1185">Reference proteome</keyword>
<accession>A0ABT6WX83</accession>
<evidence type="ECO:0008006" key="3">
    <source>
        <dbReference type="Google" id="ProtNLM"/>
    </source>
</evidence>
<evidence type="ECO:0000313" key="2">
    <source>
        <dbReference type="Proteomes" id="UP001241758"/>
    </source>
</evidence>
<dbReference type="InterPro" id="IPR011990">
    <property type="entry name" value="TPR-like_helical_dom_sf"/>
</dbReference>
<dbReference type="SUPFAM" id="SSF48452">
    <property type="entry name" value="TPR-like"/>
    <property type="match status" value="1"/>
</dbReference>
<reference evidence="1 2" key="1">
    <citation type="submission" date="2023-05" db="EMBL/GenBank/DDBJ databases">
        <title>Actinoplanes sp. NEAU-A12 genome sequencing.</title>
        <authorList>
            <person name="Wang Z.-S."/>
        </authorList>
    </citation>
    <scope>NUCLEOTIDE SEQUENCE [LARGE SCALE GENOMIC DNA]</scope>
    <source>
        <strain evidence="1 2">NEAU-A12</strain>
    </source>
</reference>
<protein>
    <recommendedName>
        <fullName evidence="3">Tetratricopeptide repeat protein</fullName>
    </recommendedName>
</protein>
<dbReference type="EMBL" id="JASCTH010000032">
    <property type="protein sequence ID" value="MDI6104357.1"/>
    <property type="molecule type" value="Genomic_DNA"/>
</dbReference>
<sequence>MTADPINAAEGTAEMTERVDGSAAAGEQWPMLRDAVKAALGSDPDCFDMAGVWVLADLLESVDPAVTGWNLELAEAAVLLFGEARVGPEDRALAWLRYAQRSASVLAGPLSKQSCTASWALGRLCQRLGNRREAAAAWEVAVLAHERRKQWDEAGEARIEWATCLHRSGSCDEAVAVLRQAWDLPKFGTNYRSPRVPIECISLLLLCGRRDEATALWSEAEARKPTPLAMSWALEMLHADEASGTRARDARAHRQVCAHRGRDVSAPRVPQQRRRVVPLLGVGGCGHG</sequence>
<evidence type="ECO:0000313" key="1">
    <source>
        <dbReference type="EMBL" id="MDI6104357.1"/>
    </source>
</evidence>
<gene>
    <name evidence="1" type="ORF">QLQ12_37780</name>
</gene>
<organism evidence="1 2">
    <name type="scientific">Actinoplanes sandaracinus</name>
    <dbReference type="NCBI Taxonomy" id="3045177"/>
    <lineage>
        <taxon>Bacteria</taxon>
        <taxon>Bacillati</taxon>
        <taxon>Actinomycetota</taxon>
        <taxon>Actinomycetes</taxon>
        <taxon>Micromonosporales</taxon>
        <taxon>Micromonosporaceae</taxon>
        <taxon>Actinoplanes</taxon>
    </lineage>
</organism>
<dbReference type="Proteomes" id="UP001241758">
    <property type="component" value="Unassembled WGS sequence"/>
</dbReference>
<proteinExistence type="predicted"/>
<dbReference type="Gene3D" id="1.25.40.10">
    <property type="entry name" value="Tetratricopeptide repeat domain"/>
    <property type="match status" value="1"/>
</dbReference>
<name>A0ABT6WX83_9ACTN</name>
<comment type="caution">
    <text evidence="1">The sequence shown here is derived from an EMBL/GenBank/DDBJ whole genome shotgun (WGS) entry which is preliminary data.</text>
</comment>